<reference evidence="9 10" key="1">
    <citation type="journal article" date="2018" name="Nat. Ecol. Evol.">
        <title>Shark genomes provide insights into elasmobranch evolution and the origin of vertebrates.</title>
        <authorList>
            <person name="Hara Y"/>
            <person name="Yamaguchi K"/>
            <person name="Onimaru K"/>
            <person name="Kadota M"/>
            <person name="Koyanagi M"/>
            <person name="Keeley SD"/>
            <person name="Tatsumi K"/>
            <person name="Tanaka K"/>
            <person name="Motone F"/>
            <person name="Kageyama Y"/>
            <person name="Nozu R"/>
            <person name="Adachi N"/>
            <person name="Nishimura O"/>
            <person name="Nakagawa R"/>
            <person name="Tanegashima C"/>
            <person name="Kiyatake I"/>
            <person name="Matsumoto R"/>
            <person name="Murakumo K"/>
            <person name="Nishida K"/>
            <person name="Terakita A"/>
            <person name="Kuratani S"/>
            <person name="Sato K"/>
            <person name="Hyodo S Kuraku.S."/>
        </authorList>
    </citation>
    <scope>NUCLEOTIDE SEQUENCE [LARGE SCALE GENOMIC DNA]</scope>
</reference>
<keyword evidence="2" id="KW-0813">Transport</keyword>
<feature type="transmembrane region" description="Helical" evidence="7">
    <location>
        <begin position="246"/>
        <end position="272"/>
    </location>
</feature>
<feature type="transmembrane region" description="Helical" evidence="7">
    <location>
        <begin position="293"/>
        <end position="315"/>
    </location>
</feature>
<dbReference type="STRING" id="137246.A0A401T049"/>
<evidence type="ECO:0000256" key="7">
    <source>
        <dbReference type="SAM" id="Phobius"/>
    </source>
</evidence>
<evidence type="ECO:0000259" key="8">
    <source>
        <dbReference type="PROSITE" id="PS50850"/>
    </source>
</evidence>
<evidence type="ECO:0000256" key="2">
    <source>
        <dbReference type="ARBA" id="ARBA00022448"/>
    </source>
</evidence>
<feature type="transmembrane region" description="Helical" evidence="7">
    <location>
        <begin position="144"/>
        <end position="168"/>
    </location>
</feature>
<feature type="transmembrane region" description="Helical" evidence="7">
    <location>
        <begin position="119"/>
        <end position="138"/>
    </location>
</feature>
<evidence type="ECO:0000313" key="10">
    <source>
        <dbReference type="Proteomes" id="UP000287033"/>
    </source>
</evidence>
<feature type="transmembrane region" description="Helical" evidence="7">
    <location>
        <begin position="327"/>
        <end position="349"/>
    </location>
</feature>
<dbReference type="InterPro" id="IPR036259">
    <property type="entry name" value="MFS_trans_sf"/>
</dbReference>
<comment type="caution">
    <text evidence="9">The sequence shown here is derived from an EMBL/GenBank/DDBJ whole genome shotgun (WGS) entry which is preliminary data.</text>
</comment>
<organism evidence="9 10">
    <name type="scientific">Chiloscyllium punctatum</name>
    <name type="common">Brownbanded bambooshark</name>
    <name type="synonym">Hemiscyllium punctatum</name>
    <dbReference type="NCBI Taxonomy" id="137246"/>
    <lineage>
        <taxon>Eukaryota</taxon>
        <taxon>Metazoa</taxon>
        <taxon>Chordata</taxon>
        <taxon>Craniata</taxon>
        <taxon>Vertebrata</taxon>
        <taxon>Chondrichthyes</taxon>
        <taxon>Elasmobranchii</taxon>
        <taxon>Galeomorphii</taxon>
        <taxon>Galeoidea</taxon>
        <taxon>Orectolobiformes</taxon>
        <taxon>Hemiscylliidae</taxon>
        <taxon>Chiloscyllium</taxon>
    </lineage>
</organism>
<dbReference type="EMBL" id="BEZZ01000771">
    <property type="protein sequence ID" value="GCC35991.1"/>
    <property type="molecule type" value="Genomic_DNA"/>
</dbReference>
<feature type="transmembrane region" description="Helical" evidence="7">
    <location>
        <begin position="356"/>
        <end position="383"/>
    </location>
</feature>
<keyword evidence="3 7" id="KW-0812">Transmembrane</keyword>
<gene>
    <name evidence="9" type="ORF">chiPu_0014481</name>
</gene>
<dbReference type="InterPro" id="IPR011701">
    <property type="entry name" value="MFS"/>
</dbReference>
<sequence length="478" mass="52103">MCVEKETSDCPLSGSSDEIRSLNGAPSAATSAADTPFSPAEKFRALYRLRPHIAAGVLSFGYVVNYMDRFTVAGVLADIQRHFGVSDSKSGLLPTVFICSFMVATPIFGFLGDRFNRKLILSCGIFFWSAVTLISSFITKPNFWLFLISRGLVGFGEASYSTIAPTIIADMFAKDTRTCMLSFFYFAIPLGSGLGYILGSCVTQASGDWHWALRVDGEWGECTAAEMLPIVLSNALPGLPPHSPSFVFSTLASASVSFATGVLGVWIPLYLFRAEVVQKNIEPCTAEPCSGRDSLIFGAITCVTGFLGLIVGVAATRWYRTKSSRADPLVCAFGMLSSSIFISLIFVFARFNIVGAYMCIFIGETLLFLNWAITADILMYVVIPTRRSTAVALQSFTSHLLGDAGSPYLIGVISDVIRHSKPDLDLWEFLSLGYALMLCPFIIVLGGTFFLATAHFIVQDRNRAHQQVEEMRLVSVKV</sequence>
<accession>A0A401T049</accession>
<feature type="transmembrane region" description="Helical" evidence="7">
    <location>
        <begin position="91"/>
        <end position="112"/>
    </location>
</feature>
<name>A0A401T049_CHIPU</name>
<dbReference type="CDD" id="cd17328">
    <property type="entry name" value="MFS_spinster_like"/>
    <property type="match status" value="1"/>
</dbReference>
<dbReference type="GO" id="GO:0046624">
    <property type="term" value="F:sphingolipid transporter activity"/>
    <property type="evidence" value="ECO:0007669"/>
    <property type="project" value="TreeGrafter"/>
</dbReference>
<dbReference type="OMA" id="VFCGGWL"/>
<proteinExistence type="inferred from homology"/>
<feature type="domain" description="Major facilitator superfamily (MFS) profile" evidence="8">
    <location>
        <begin position="54"/>
        <end position="463"/>
    </location>
</feature>
<comment type="subcellular location">
    <subcellularLocation>
        <location evidence="1">Membrane</location>
        <topology evidence="1">Multi-pass membrane protein</topology>
    </subcellularLocation>
</comment>
<comment type="similarity">
    <text evidence="6">Belongs to the major facilitator superfamily. Spinster (TC 2.A.1.49) family.</text>
</comment>
<dbReference type="InterPro" id="IPR020846">
    <property type="entry name" value="MFS_dom"/>
</dbReference>
<dbReference type="PANTHER" id="PTHR23505:SF4">
    <property type="entry name" value="SPHINGOSINE-1-PHOSPHATE TRANSPORTER SPNS2"/>
    <property type="match status" value="1"/>
</dbReference>
<dbReference type="PANTHER" id="PTHR23505">
    <property type="entry name" value="SPINSTER"/>
    <property type="match status" value="1"/>
</dbReference>
<evidence type="ECO:0000256" key="3">
    <source>
        <dbReference type="ARBA" id="ARBA00022692"/>
    </source>
</evidence>
<protein>
    <recommendedName>
        <fullName evidence="8">Major facilitator superfamily (MFS) profile domain-containing protein</fullName>
    </recommendedName>
</protein>
<evidence type="ECO:0000256" key="4">
    <source>
        <dbReference type="ARBA" id="ARBA00022989"/>
    </source>
</evidence>
<dbReference type="InterPro" id="IPR044770">
    <property type="entry name" value="MFS_spinster-like"/>
</dbReference>
<dbReference type="SUPFAM" id="SSF103473">
    <property type="entry name" value="MFS general substrate transporter"/>
    <property type="match status" value="1"/>
</dbReference>
<evidence type="ECO:0000256" key="5">
    <source>
        <dbReference type="ARBA" id="ARBA00023136"/>
    </source>
</evidence>
<keyword evidence="5 7" id="KW-0472">Membrane</keyword>
<dbReference type="Proteomes" id="UP000287033">
    <property type="component" value="Unassembled WGS sequence"/>
</dbReference>
<feature type="transmembrane region" description="Helical" evidence="7">
    <location>
        <begin position="432"/>
        <end position="458"/>
    </location>
</feature>
<dbReference type="PROSITE" id="PS50850">
    <property type="entry name" value="MFS"/>
    <property type="match status" value="1"/>
</dbReference>
<keyword evidence="10" id="KW-1185">Reference proteome</keyword>
<dbReference type="GO" id="GO:0003376">
    <property type="term" value="P:sphingosine-1-phosphate receptor signaling pathway"/>
    <property type="evidence" value="ECO:0007669"/>
    <property type="project" value="TreeGrafter"/>
</dbReference>
<dbReference type="Gene3D" id="1.20.1250.20">
    <property type="entry name" value="MFS general substrate transporter like domains"/>
    <property type="match status" value="2"/>
</dbReference>
<feature type="transmembrane region" description="Helical" evidence="7">
    <location>
        <begin position="180"/>
        <end position="199"/>
    </location>
</feature>
<dbReference type="OrthoDB" id="6770063at2759"/>
<evidence type="ECO:0000313" key="9">
    <source>
        <dbReference type="EMBL" id="GCC35991.1"/>
    </source>
</evidence>
<dbReference type="GO" id="GO:0016020">
    <property type="term" value="C:membrane"/>
    <property type="evidence" value="ECO:0007669"/>
    <property type="project" value="UniProtKB-SubCell"/>
</dbReference>
<dbReference type="Pfam" id="PF07690">
    <property type="entry name" value="MFS_1"/>
    <property type="match status" value="1"/>
</dbReference>
<dbReference type="AlphaFoldDB" id="A0A401T049"/>
<evidence type="ECO:0000256" key="1">
    <source>
        <dbReference type="ARBA" id="ARBA00004141"/>
    </source>
</evidence>
<evidence type="ECO:0000256" key="6">
    <source>
        <dbReference type="ARBA" id="ARBA00024338"/>
    </source>
</evidence>
<dbReference type="GO" id="GO:0022857">
    <property type="term" value="F:transmembrane transporter activity"/>
    <property type="evidence" value="ECO:0007669"/>
    <property type="project" value="InterPro"/>
</dbReference>
<keyword evidence="4 7" id="KW-1133">Transmembrane helix</keyword>